<sequence length="123" mass="13359">MQKQVKGSSSDSVLISSERVSGGWPLERLANEHSQRLLWGPCSSFKENEGVFCGGGGCRWSALGGRKTVLNVIKQCRNTVTSFVAELQMDSGITFTSPPTMSSTFKKLIMIPEETQATWSIAG</sequence>
<organism evidence="1 2">
    <name type="scientific">Petrolisthes manimaculis</name>
    <dbReference type="NCBI Taxonomy" id="1843537"/>
    <lineage>
        <taxon>Eukaryota</taxon>
        <taxon>Metazoa</taxon>
        <taxon>Ecdysozoa</taxon>
        <taxon>Arthropoda</taxon>
        <taxon>Crustacea</taxon>
        <taxon>Multicrustacea</taxon>
        <taxon>Malacostraca</taxon>
        <taxon>Eumalacostraca</taxon>
        <taxon>Eucarida</taxon>
        <taxon>Decapoda</taxon>
        <taxon>Pleocyemata</taxon>
        <taxon>Anomura</taxon>
        <taxon>Galatheoidea</taxon>
        <taxon>Porcellanidae</taxon>
        <taxon>Petrolisthes</taxon>
    </lineage>
</organism>
<dbReference type="AlphaFoldDB" id="A0AAE1PBR0"/>
<comment type="caution">
    <text evidence="1">The sequence shown here is derived from an EMBL/GenBank/DDBJ whole genome shotgun (WGS) entry which is preliminary data.</text>
</comment>
<dbReference type="EMBL" id="JAWZYT010002416">
    <property type="protein sequence ID" value="KAK4304497.1"/>
    <property type="molecule type" value="Genomic_DNA"/>
</dbReference>
<name>A0AAE1PBR0_9EUCA</name>
<gene>
    <name evidence="1" type="ORF">Pmani_023549</name>
</gene>
<keyword evidence="2" id="KW-1185">Reference proteome</keyword>
<accession>A0AAE1PBR0</accession>
<dbReference type="Proteomes" id="UP001292094">
    <property type="component" value="Unassembled WGS sequence"/>
</dbReference>
<protein>
    <submittedName>
        <fullName evidence="1">Uncharacterized protein</fullName>
    </submittedName>
</protein>
<evidence type="ECO:0000313" key="2">
    <source>
        <dbReference type="Proteomes" id="UP001292094"/>
    </source>
</evidence>
<proteinExistence type="predicted"/>
<evidence type="ECO:0000313" key="1">
    <source>
        <dbReference type="EMBL" id="KAK4304497.1"/>
    </source>
</evidence>
<reference evidence="1" key="1">
    <citation type="submission" date="2023-11" db="EMBL/GenBank/DDBJ databases">
        <title>Genome assemblies of two species of porcelain crab, Petrolisthes cinctipes and Petrolisthes manimaculis (Anomura: Porcellanidae).</title>
        <authorList>
            <person name="Angst P."/>
        </authorList>
    </citation>
    <scope>NUCLEOTIDE SEQUENCE</scope>
    <source>
        <strain evidence="1">PB745_02</strain>
        <tissue evidence="1">Gill</tissue>
    </source>
</reference>